<dbReference type="WBParaSite" id="OFLC_0000450601-mRNA-1">
    <property type="protein sequence ID" value="OFLC_0000450601-mRNA-1"/>
    <property type="gene ID" value="OFLC_0000450601"/>
</dbReference>
<organism evidence="3">
    <name type="scientific">Onchocerca flexuosa</name>
    <dbReference type="NCBI Taxonomy" id="387005"/>
    <lineage>
        <taxon>Eukaryota</taxon>
        <taxon>Metazoa</taxon>
        <taxon>Ecdysozoa</taxon>
        <taxon>Nematoda</taxon>
        <taxon>Chromadorea</taxon>
        <taxon>Rhabditida</taxon>
        <taxon>Spirurina</taxon>
        <taxon>Spiruromorpha</taxon>
        <taxon>Filarioidea</taxon>
        <taxon>Onchocercidae</taxon>
        <taxon>Onchocerca</taxon>
    </lineage>
</organism>
<dbReference type="AlphaFoldDB" id="A0A183HAJ5"/>
<sequence length="117" mass="13461">MVVMNRPVLAVDIGDNSSFTGYHSLDCHQNSKLMTDCCYEFSENINYELEVCVSDIFISFIHCRIKNDEMPARRYDILSAKQLMPDNTGSEDSDDELFAPVRRDDSIRHLIPENIPQ</sequence>
<name>A0A183HAJ5_9BILA</name>
<evidence type="ECO:0000313" key="2">
    <source>
        <dbReference type="Proteomes" id="UP000267606"/>
    </source>
</evidence>
<protein>
    <submittedName>
        <fullName evidence="3">PID domain-containing protein</fullName>
    </submittedName>
</protein>
<evidence type="ECO:0000313" key="3">
    <source>
        <dbReference type="WBParaSite" id="OFLC_0000450601-mRNA-1"/>
    </source>
</evidence>
<proteinExistence type="predicted"/>
<accession>A0A183HAJ5</accession>
<keyword evidence="2" id="KW-1185">Reference proteome</keyword>
<gene>
    <name evidence="1" type="ORF">OFLC_LOCUS4508</name>
</gene>
<dbReference type="Proteomes" id="UP000267606">
    <property type="component" value="Unassembled WGS sequence"/>
</dbReference>
<reference evidence="3" key="1">
    <citation type="submission" date="2016-06" db="UniProtKB">
        <authorList>
            <consortium name="WormBaseParasite"/>
        </authorList>
    </citation>
    <scope>IDENTIFICATION</scope>
</reference>
<reference evidence="1 2" key="2">
    <citation type="submission" date="2018-11" db="EMBL/GenBank/DDBJ databases">
        <authorList>
            <consortium name="Pathogen Informatics"/>
        </authorList>
    </citation>
    <scope>NUCLEOTIDE SEQUENCE [LARGE SCALE GENOMIC DNA]</scope>
</reference>
<evidence type="ECO:0000313" key="1">
    <source>
        <dbReference type="EMBL" id="VDO40193.1"/>
    </source>
</evidence>
<dbReference type="EMBL" id="UZAJ01003456">
    <property type="protein sequence ID" value="VDO40193.1"/>
    <property type="molecule type" value="Genomic_DNA"/>
</dbReference>